<dbReference type="EMBL" id="MH651185">
    <property type="protein sequence ID" value="AXQ64801.1"/>
    <property type="molecule type" value="Genomic_DNA"/>
</dbReference>
<dbReference type="Proteomes" id="UP000264531">
    <property type="component" value="Segment"/>
</dbReference>
<accession>A0A385DZA6</accession>
<keyword evidence="1" id="KW-0472">Membrane</keyword>
<dbReference type="KEGG" id="vg:54999339"/>
<keyword evidence="3" id="KW-1185">Reference proteome</keyword>
<protein>
    <submittedName>
        <fullName evidence="2">Uncharacterized protein</fullName>
    </submittedName>
</protein>
<evidence type="ECO:0000256" key="1">
    <source>
        <dbReference type="SAM" id="Phobius"/>
    </source>
</evidence>
<evidence type="ECO:0000313" key="3">
    <source>
        <dbReference type="Proteomes" id="UP000264531"/>
    </source>
</evidence>
<proteinExistence type="predicted"/>
<name>A0A385DZA6_9CAUD</name>
<evidence type="ECO:0000313" key="2">
    <source>
        <dbReference type="EMBL" id="AXQ64801.1"/>
    </source>
</evidence>
<gene>
    <name evidence="2" type="primary">96</name>
    <name evidence="2" type="ORF">SEA_PHISTORY_96</name>
</gene>
<keyword evidence="1" id="KW-1133">Transmembrane helix</keyword>
<reference evidence="2 3" key="1">
    <citation type="submission" date="2018-07" db="EMBL/GenBank/DDBJ databases">
        <authorList>
            <person name="Washington J.M."/>
            <person name="Garlena R.A."/>
            <person name="Russell D.A."/>
            <person name="Pope W.H."/>
            <person name="Jacobs-Sera D."/>
            <person name="Hatfull G.F."/>
        </authorList>
    </citation>
    <scope>NUCLEOTIDE SEQUENCE [LARGE SCALE GENOMIC DNA]</scope>
</reference>
<dbReference type="RefSeq" id="YP_009808437.1">
    <property type="nucleotide sequence ID" value="NC_048040.1"/>
</dbReference>
<feature type="transmembrane region" description="Helical" evidence="1">
    <location>
        <begin position="12"/>
        <end position="33"/>
    </location>
</feature>
<keyword evidence="1" id="KW-0812">Transmembrane</keyword>
<sequence length="109" mass="11725">MNSLWALIPAAIGWSVFCVCAAWGAIAALTWAGQWIDTRRKTKSAIIESHAQVVELAPGTILRDANGHAWKRGTGSWVGTGEGPAYAPEVGWNDGLELPVTILWDGARR</sequence>
<organism evidence="2 3">
    <name type="scientific">Gordonia phage Phistory</name>
    <dbReference type="NCBI Taxonomy" id="2301694"/>
    <lineage>
        <taxon>Viruses</taxon>
        <taxon>Duplodnaviria</taxon>
        <taxon>Heunggongvirae</taxon>
        <taxon>Uroviricota</taxon>
        <taxon>Caudoviricetes</taxon>
        <taxon>Langleyhallvirinae</taxon>
        <taxon>Phistoryvirus</taxon>
        <taxon>Phistoryvirus phistory</taxon>
    </lineage>
</organism>
<dbReference type="GeneID" id="54999339"/>